<name>A0A1I5ZCY2_9BACT</name>
<protein>
    <submittedName>
        <fullName evidence="2">PhnB protein</fullName>
    </submittedName>
</protein>
<dbReference type="Pfam" id="PF06983">
    <property type="entry name" value="3-dmu-9_3-mt"/>
    <property type="match status" value="1"/>
</dbReference>
<reference evidence="2 3" key="1">
    <citation type="submission" date="2016-10" db="EMBL/GenBank/DDBJ databases">
        <authorList>
            <person name="de Groot N.N."/>
        </authorList>
    </citation>
    <scope>NUCLEOTIDE SEQUENCE [LARGE SCALE GENOMIC DNA]</scope>
    <source>
        <strain evidence="2 3">DSM 28286</strain>
    </source>
</reference>
<keyword evidence="3" id="KW-1185">Reference proteome</keyword>
<dbReference type="RefSeq" id="WP_090663093.1">
    <property type="nucleotide sequence ID" value="NZ_FOXQ01000019.1"/>
</dbReference>
<evidence type="ECO:0000313" key="3">
    <source>
        <dbReference type="Proteomes" id="UP000199031"/>
    </source>
</evidence>
<organism evidence="2 3">
    <name type="scientific">Parafilimonas terrae</name>
    <dbReference type="NCBI Taxonomy" id="1465490"/>
    <lineage>
        <taxon>Bacteria</taxon>
        <taxon>Pseudomonadati</taxon>
        <taxon>Bacteroidota</taxon>
        <taxon>Chitinophagia</taxon>
        <taxon>Chitinophagales</taxon>
        <taxon>Chitinophagaceae</taxon>
        <taxon>Parafilimonas</taxon>
    </lineage>
</organism>
<feature type="domain" description="PhnB-like" evidence="1">
    <location>
        <begin position="4"/>
        <end position="127"/>
    </location>
</feature>
<proteinExistence type="predicted"/>
<dbReference type="Gene3D" id="3.10.180.10">
    <property type="entry name" value="2,3-Dihydroxybiphenyl 1,2-Dioxygenase, domain 1"/>
    <property type="match status" value="1"/>
</dbReference>
<dbReference type="EMBL" id="FOXQ01000019">
    <property type="protein sequence ID" value="SFQ54300.1"/>
    <property type="molecule type" value="Genomic_DNA"/>
</dbReference>
<dbReference type="Proteomes" id="UP000199031">
    <property type="component" value="Unassembled WGS sequence"/>
</dbReference>
<evidence type="ECO:0000313" key="2">
    <source>
        <dbReference type="EMBL" id="SFQ54300.1"/>
    </source>
</evidence>
<dbReference type="OrthoDB" id="9795306at2"/>
<evidence type="ECO:0000259" key="1">
    <source>
        <dbReference type="Pfam" id="PF06983"/>
    </source>
</evidence>
<dbReference type="InterPro" id="IPR028973">
    <property type="entry name" value="PhnB-like"/>
</dbReference>
<dbReference type="AlphaFoldDB" id="A0A1I5ZCY2"/>
<dbReference type="STRING" id="1465490.SAMN05444277_11941"/>
<dbReference type="InterPro" id="IPR029068">
    <property type="entry name" value="Glyas_Bleomycin-R_OHBP_Dase"/>
</dbReference>
<dbReference type="PANTHER" id="PTHR33990">
    <property type="entry name" value="PROTEIN YJDN-RELATED"/>
    <property type="match status" value="1"/>
</dbReference>
<gene>
    <name evidence="2" type="ORF">SAMN05444277_11941</name>
</gene>
<dbReference type="PANTHER" id="PTHR33990:SF1">
    <property type="entry name" value="PROTEIN YJDN"/>
    <property type="match status" value="1"/>
</dbReference>
<sequence length="134" mass="15059">MATLTPYLNFYGKCTEAMNFYKGIFDGELSIQTAGASPAKDQMPAHLHNQVMHAHLKSSTIEIMGSDMAPTQPVEGNTVYLALTCKDEQEIKTLFEKFSQGGKIEQPLQQAFFGWFGSLEDKFGKHWMFNCPNQ</sequence>
<dbReference type="CDD" id="cd06588">
    <property type="entry name" value="PhnB_like"/>
    <property type="match status" value="1"/>
</dbReference>
<dbReference type="SUPFAM" id="SSF54593">
    <property type="entry name" value="Glyoxalase/Bleomycin resistance protein/Dihydroxybiphenyl dioxygenase"/>
    <property type="match status" value="1"/>
</dbReference>
<accession>A0A1I5ZCY2</accession>